<dbReference type="InterPro" id="IPR020845">
    <property type="entry name" value="AMP-binding_CS"/>
</dbReference>
<dbReference type="PANTHER" id="PTHR43767:SF1">
    <property type="entry name" value="NONRIBOSOMAL PEPTIDE SYNTHASE PES1 (EUROFUNG)-RELATED"/>
    <property type="match status" value="1"/>
</dbReference>
<feature type="domain" description="AMP-dependent synthetase/ligase" evidence="1">
    <location>
        <begin position="22"/>
        <end position="379"/>
    </location>
</feature>
<gene>
    <name evidence="3" type="ORF">ACFOWZ_06650</name>
</gene>
<name>A0ABV8BQ49_9PSEU</name>
<dbReference type="RefSeq" id="WP_382370204.1">
    <property type="nucleotide sequence ID" value="NZ_JBHRZI010000010.1"/>
</dbReference>
<dbReference type="PROSITE" id="PS00455">
    <property type="entry name" value="AMP_BINDING"/>
    <property type="match status" value="1"/>
</dbReference>
<keyword evidence="3" id="KW-0436">Ligase</keyword>
<dbReference type="InterPro" id="IPR045851">
    <property type="entry name" value="AMP-bd_C_sf"/>
</dbReference>
<dbReference type="GO" id="GO:0004467">
    <property type="term" value="F:long-chain fatty acid-CoA ligase activity"/>
    <property type="evidence" value="ECO:0007669"/>
    <property type="project" value="UniProtKB-EC"/>
</dbReference>
<dbReference type="Gene3D" id="3.40.50.12780">
    <property type="entry name" value="N-terminal domain of ligase-like"/>
    <property type="match status" value="1"/>
</dbReference>
<dbReference type="Pfam" id="PF13193">
    <property type="entry name" value="AMP-binding_C"/>
    <property type="match status" value="1"/>
</dbReference>
<dbReference type="Proteomes" id="UP001595690">
    <property type="component" value="Unassembled WGS sequence"/>
</dbReference>
<dbReference type="InterPro" id="IPR042099">
    <property type="entry name" value="ANL_N_sf"/>
</dbReference>
<dbReference type="EC" id="6.2.1.3" evidence="3"/>
<evidence type="ECO:0000313" key="3">
    <source>
        <dbReference type="EMBL" id="MFC3891149.1"/>
    </source>
</evidence>
<dbReference type="PANTHER" id="PTHR43767">
    <property type="entry name" value="LONG-CHAIN-FATTY-ACID--COA LIGASE"/>
    <property type="match status" value="1"/>
</dbReference>
<dbReference type="InterPro" id="IPR050237">
    <property type="entry name" value="ATP-dep_AMP-bd_enzyme"/>
</dbReference>
<sequence length="520" mass="56122">MSAAAVPAWSFRHHWMAHAATHAMMRPDKPALRHLGQTTTWAQLSQRSLRLAAALAARGVAEGDRVAMLTLNHPWFVESVFAANSLGAVAVPLSFRLAPLELGHVLADCTPSAVVVDAQLLSLFESVPCAASIGTVIVIGEPDGVHDAYEELLSAHEPMELPDVSEESTALIMYTSGTTGRPKGVLLSHRNLQLQALTCIRAMEMFDDSDIGFLTAPFFHIAGLGSIVANVLVGGTVVIHPLGAFDPRAVLDAYEREGATVVFNVPQQWDLICAQPDIGERDLKLRIISWGAAPASQATLRAMAEKFPNALNVAVFGQTETSPITCVLRGEDSARKLGSVGRPIPTIQYRIVDDDMNDVATGEVGEIVYRGPTVTRGYWNKPRETAEAFAGGWFHSGDLVRQDDEGFVWVVDRKKDMIISGGENIYCAELENVIAEHPSVLEVAVIGRADDRWGQVPVAFVTLAPGTEVSLPELTGFLDGRLASFKMPKDLVVVAGLPRNAGGKVTKDLLRTVDEERRAS</sequence>
<evidence type="ECO:0000313" key="4">
    <source>
        <dbReference type="Proteomes" id="UP001595690"/>
    </source>
</evidence>
<dbReference type="InterPro" id="IPR000873">
    <property type="entry name" value="AMP-dep_synth/lig_dom"/>
</dbReference>
<feature type="domain" description="AMP-binding enzyme C-terminal" evidence="2">
    <location>
        <begin position="429"/>
        <end position="504"/>
    </location>
</feature>
<accession>A0ABV8BQ49</accession>
<dbReference type="SUPFAM" id="SSF56801">
    <property type="entry name" value="Acetyl-CoA synthetase-like"/>
    <property type="match status" value="1"/>
</dbReference>
<evidence type="ECO:0000259" key="2">
    <source>
        <dbReference type="Pfam" id="PF13193"/>
    </source>
</evidence>
<comment type="caution">
    <text evidence="3">The sequence shown here is derived from an EMBL/GenBank/DDBJ whole genome shotgun (WGS) entry which is preliminary data.</text>
</comment>
<dbReference type="NCBIfam" id="NF004837">
    <property type="entry name" value="PRK06187.1"/>
    <property type="match status" value="1"/>
</dbReference>
<reference evidence="4" key="1">
    <citation type="journal article" date="2019" name="Int. J. Syst. Evol. Microbiol.">
        <title>The Global Catalogue of Microorganisms (GCM) 10K type strain sequencing project: providing services to taxonomists for standard genome sequencing and annotation.</title>
        <authorList>
            <consortium name="The Broad Institute Genomics Platform"/>
            <consortium name="The Broad Institute Genome Sequencing Center for Infectious Disease"/>
            <person name="Wu L."/>
            <person name="Ma J."/>
        </authorList>
    </citation>
    <scope>NUCLEOTIDE SEQUENCE [LARGE SCALE GENOMIC DNA]</scope>
    <source>
        <strain evidence="4">CGMCC 4.7405</strain>
    </source>
</reference>
<evidence type="ECO:0000259" key="1">
    <source>
        <dbReference type="Pfam" id="PF00501"/>
    </source>
</evidence>
<organism evidence="3 4">
    <name type="scientific">Lentzea rhizosphaerae</name>
    <dbReference type="NCBI Taxonomy" id="2041025"/>
    <lineage>
        <taxon>Bacteria</taxon>
        <taxon>Bacillati</taxon>
        <taxon>Actinomycetota</taxon>
        <taxon>Actinomycetes</taxon>
        <taxon>Pseudonocardiales</taxon>
        <taxon>Pseudonocardiaceae</taxon>
        <taxon>Lentzea</taxon>
    </lineage>
</organism>
<dbReference type="Gene3D" id="3.30.300.30">
    <property type="match status" value="1"/>
</dbReference>
<protein>
    <submittedName>
        <fullName evidence="3">Long-chain-fatty-acid--CoA ligase</fullName>
        <ecNumber evidence="3">6.2.1.3</ecNumber>
    </submittedName>
</protein>
<proteinExistence type="predicted"/>
<keyword evidence="4" id="KW-1185">Reference proteome</keyword>
<dbReference type="Pfam" id="PF00501">
    <property type="entry name" value="AMP-binding"/>
    <property type="match status" value="1"/>
</dbReference>
<dbReference type="InterPro" id="IPR025110">
    <property type="entry name" value="AMP-bd_C"/>
</dbReference>
<dbReference type="EMBL" id="JBHRZI010000010">
    <property type="protein sequence ID" value="MFC3891149.1"/>
    <property type="molecule type" value="Genomic_DNA"/>
</dbReference>